<feature type="domain" description="Transposase (putative) gypsy type" evidence="3">
    <location>
        <begin position="74"/>
        <end position="135"/>
    </location>
</feature>
<feature type="compositionally biased region" description="Low complexity" evidence="2">
    <location>
        <begin position="327"/>
        <end position="337"/>
    </location>
</feature>
<feature type="coiled-coil region" evidence="1">
    <location>
        <begin position="457"/>
        <end position="543"/>
    </location>
</feature>
<protein>
    <recommendedName>
        <fullName evidence="3">Transposase (putative) gypsy type domain-containing protein</fullName>
    </recommendedName>
</protein>
<dbReference type="Pfam" id="PF04195">
    <property type="entry name" value="Transposase_28"/>
    <property type="match status" value="1"/>
</dbReference>
<comment type="caution">
    <text evidence="4">The sequence shown here is derived from an EMBL/GenBank/DDBJ whole genome shotgun (WGS) entry which is preliminary data.</text>
</comment>
<organism evidence="4 5">
    <name type="scientific">Trifolium medium</name>
    <dbReference type="NCBI Taxonomy" id="97028"/>
    <lineage>
        <taxon>Eukaryota</taxon>
        <taxon>Viridiplantae</taxon>
        <taxon>Streptophyta</taxon>
        <taxon>Embryophyta</taxon>
        <taxon>Tracheophyta</taxon>
        <taxon>Spermatophyta</taxon>
        <taxon>Magnoliopsida</taxon>
        <taxon>eudicotyledons</taxon>
        <taxon>Gunneridae</taxon>
        <taxon>Pentapetalae</taxon>
        <taxon>rosids</taxon>
        <taxon>fabids</taxon>
        <taxon>Fabales</taxon>
        <taxon>Fabaceae</taxon>
        <taxon>Papilionoideae</taxon>
        <taxon>50 kb inversion clade</taxon>
        <taxon>NPAAA clade</taxon>
        <taxon>Hologalegina</taxon>
        <taxon>IRL clade</taxon>
        <taxon>Trifolieae</taxon>
        <taxon>Trifolium</taxon>
    </lineage>
</organism>
<keyword evidence="1" id="KW-0175">Coiled coil</keyword>
<reference evidence="4 5" key="1">
    <citation type="journal article" date="2018" name="Front. Plant Sci.">
        <title>Red Clover (Trifolium pratense) and Zigzag Clover (T. medium) - A Picture of Genomic Similarities and Differences.</title>
        <authorList>
            <person name="Dluhosova J."/>
            <person name="Istvanek J."/>
            <person name="Nedelnik J."/>
            <person name="Repkova J."/>
        </authorList>
    </citation>
    <scope>NUCLEOTIDE SEQUENCE [LARGE SCALE GENOMIC DNA]</scope>
    <source>
        <strain evidence="5">cv. 10/8</strain>
        <tissue evidence="4">Leaf</tissue>
    </source>
</reference>
<evidence type="ECO:0000256" key="2">
    <source>
        <dbReference type="SAM" id="MobiDB-lite"/>
    </source>
</evidence>
<accession>A0A392LWD5</accession>
<name>A0A392LWD5_9FABA</name>
<evidence type="ECO:0000313" key="5">
    <source>
        <dbReference type="Proteomes" id="UP000265520"/>
    </source>
</evidence>
<feature type="region of interest" description="Disordered" evidence="2">
    <location>
        <begin position="1"/>
        <end position="38"/>
    </location>
</feature>
<feature type="compositionally biased region" description="Basic and acidic residues" evidence="2">
    <location>
        <begin position="316"/>
        <end position="326"/>
    </location>
</feature>
<evidence type="ECO:0000313" key="4">
    <source>
        <dbReference type="EMBL" id="MCH79281.1"/>
    </source>
</evidence>
<keyword evidence="5" id="KW-1185">Reference proteome</keyword>
<dbReference type="AlphaFoldDB" id="A0A392LWD5"/>
<evidence type="ECO:0000256" key="1">
    <source>
        <dbReference type="SAM" id="Coils"/>
    </source>
</evidence>
<dbReference type="Proteomes" id="UP000265520">
    <property type="component" value="Unassembled WGS sequence"/>
</dbReference>
<dbReference type="InterPro" id="IPR007321">
    <property type="entry name" value="Transposase_28"/>
</dbReference>
<proteinExistence type="predicted"/>
<gene>
    <name evidence="4" type="ORF">A2U01_0000027</name>
</gene>
<sequence>MADETRAQPPPESEVRRTHANAPVEDGDPDPSTWVADEPLNTPSIWSASYPEGMPEHFFDNVEEEDRNDWKIVFQEMGYRLPFSEFQIAVFDHLELTSSQLHPNSLGFIRAFELTALHFNFEPTVKLFFYIFRLQRSRPKGGERDHFGWVSLKQGERLFDMFEESIRGFKEVYYLVRPITQEGWNNIVDVRPNEDDDGNPVLDANGDVVMANYGCFLFRWKKDHFEYPAKHFSTPKKTLDQEDLDNYQKIKSLAESVPNIIYTDMEGNDLRDKHGELVTKRAFINTKSLLRCRTKEDVAACFQTMSSAAAKMKRMTEAKEKRDKAKVSAAGKSSGSGLPPLAKEKRAWEDDEVVEVQGSTKNARVTGESDLPTPPVVNLSSSITSTNSVTLPHVFGNSKVFHDKTSFKITPAETGILQSMRSIALKNKINAASLSVFKLVEMVHFYNDRECKYLEERDKALEDLNLAKGKLRSLQLEHDNFTEKYRLQEGLMLENGRLIAENDKLKDERKTLDEELKQIKEKLAKAEKELEGCRTKIAELESELKARVGAPQPSIPDASELEIDPDGEYSKMSRAELIAKIFDVESGTLEFAKLAFDNAVAQVKFLNKDLEISTEGLDALKEVKDGELVSPASED</sequence>
<feature type="region of interest" description="Disordered" evidence="2">
    <location>
        <begin position="316"/>
        <end position="341"/>
    </location>
</feature>
<evidence type="ECO:0000259" key="3">
    <source>
        <dbReference type="Pfam" id="PF04195"/>
    </source>
</evidence>
<feature type="region of interest" description="Disordered" evidence="2">
    <location>
        <begin position="356"/>
        <end position="375"/>
    </location>
</feature>
<dbReference type="EMBL" id="LXQA010000014">
    <property type="protein sequence ID" value="MCH79281.1"/>
    <property type="molecule type" value="Genomic_DNA"/>
</dbReference>